<dbReference type="InterPro" id="IPR049625">
    <property type="entry name" value="Glyco_transf_61_cat"/>
</dbReference>
<comment type="caution">
    <text evidence="2">The sequence shown here is derived from an EMBL/GenBank/DDBJ whole genome shotgun (WGS) entry which is preliminary data.</text>
</comment>
<evidence type="ECO:0000313" key="3">
    <source>
        <dbReference type="Proteomes" id="UP000555411"/>
    </source>
</evidence>
<dbReference type="Proteomes" id="UP000555411">
    <property type="component" value="Unassembled WGS sequence"/>
</dbReference>
<dbReference type="Pfam" id="PF04577">
    <property type="entry name" value="Glyco_transf_61"/>
    <property type="match status" value="1"/>
</dbReference>
<dbReference type="GO" id="GO:0016757">
    <property type="term" value="F:glycosyltransferase activity"/>
    <property type="evidence" value="ECO:0007669"/>
    <property type="project" value="InterPro"/>
</dbReference>
<sequence length="693" mass="76177">MTDAEEIVAVKPSRAQRPDPVATAAEAAGKDSFFLRGGLVDAWFERRSDVLVVSFDNLASVGEYEPAQPWLYARAEKAGVSLLGLMASRKDWYRNADTAALICALRDAGLFARFRRVVFVGASMGGFAACAYARLVPDAAVLAFSPQSTLDRKRAPFEKRYRYGAKKWDWTGDFSDAAGVADGREITLVYDPKVPEDRAHAMRLDGAGVRHLPVPRTGHRAIRSLKSLGVLDGLVEGTMRGDFDAVAFWRGFRARRGDVGWQRAICAEAVERGHQPLLRRAVAAMVRAYPDLGFPRREAKRLAGAVPMQHLPPKLVHVTAGNPQAPFSGAIEEISRALVVPERAHDRSLASGVLYAGGRYAPLSQAWIRARKPTPEPVLSADEPVVDLAGRHLFAGHFRGHFGHFMVESTARLWALDHLDGKIDSILYLPYRGATGANLRAMDGMDAFFRLLGVEVPVVAHPTALRVERLVLPELGFGWNERYAGSPAYRAFMQGRLRGAVRAEGGERLYISRARLNAQRGGILGETVIEENLARAGYEVFHPEKHSLEVQIARYRAARRIVALDGSALHLAAYVAEPGTEVAMVLRRSRANAADYILQFRSFCGVDPQVIDVIRHDWIGADASRVDFRSVGEIDFDALFRALKAKGFLPKSFRPDTPDAATVAEMLARFQEKRGAMRTLGAGELHLDAEEGA</sequence>
<dbReference type="SUPFAM" id="SSF53474">
    <property type="entry name" value="alpha/beta-Hydrolases"/>
    <property type="match status" value="1"/>
</dbReference>
<dbReference type="RefSeq" id="WP_185796853.1">
    <property type="nucleotide sequence ID" value="NZ_JACLQD010000002.1"/>
</dbReference>
<protein>
    <submittedName>
        <fullName evidence="2">Glycosyltransferase family 61 protein</fullName>
    </submittedName>
</protein>
<evidence type="ECO:0000259" key="1">
    <source>
        <dbReference type="Pfam" id="PF04577"/>
    </source>
</evidence>
<proteinExistence type="predicted"/>
<name>A0A842I8B6_9RHOB</name>
<organism evidence="2 3">
    <name type="scientific">Paragemmobacter straminiformis</name>
    <dbReference type="NCBI Taxonomy" id="2045119"/>
    <lineage>
        <taxon>Bacteria</taxon>
        <taxon>Pseudomonadati</taxon>
        <taxon>Pseudomonadota</taxon>
        <taxon>Alphaproteobacteria</taxon>
        <taxon>Rhodobacterales</taxon>
        <taxon>Paracoccaceae</taxon>
        <taxon>Paragemmobacter</taxon>
    </lineage>
</organism>
<keyword evidence="2" id="KW-0808">Transferase</keyword>
<reference evidence="2 3" key="1">
    <citation type="journal article" date="2017" name="Int. J. Syst. Evol. Microbiol.">
        <title>Gemmobacter straminiformis sp. nov., isolated from an artificial fountain.</title>
        <authorList>
            <person name="Kang J.Y."/>
            <person name="Kim M.J."/>
            <person name="Chun J."/>
            <person name="Son K.P."/>
            <person name="Jahng K.Y."/>
        </authorList>
    </citation>
    <scope>NUCLEOTIDE SEQUENCE [LARGE SCALE GENOMIC DNA]</scope>
    <source>
        <strain evidence="2 3">CAM-8</strain>
    </source>
</reference>
<dbReference type="Gene3D" id="3.40.50.1820">
    <property type="entry name" value="alpha/beta hydrolase"/>
    <property type="match status" value="1"/>
</dbReference>
<gene>
    <name evidence="2" type="ORF">H7F16_06895</name>
</gene>
<accession>A0A842I8B6</accession>
<keyword evidence="3" id="KW-1185">Reference proteome</keyword>
<feature type="domain" description="Glycosyltransferase 61 catalytic" evidence="1">
    <location>
        <begin position="402"/>
        <end position="582"/>
    </location>
</feature>
<dbReference type="InterPro" id="IPR029058">
    <property type="entry name" value="AB_hydrolase_fold"/>
</dbReference>
<dbReference type="AlphaFoldDB" id="A0A842I8B6"/>
<evidence type="ECO:0000313" key="2">
    <source>
        <dbReference type="EMBL" id="MBC2835228.1"/>
    </source>
</evidence>
<dbReference type="EMBL" id="JACLQD010000002">
    <property type="protein sequence ID" value="MBC2835228.1"/>
    <property type="molecule type" value="Genomic_DNA"/>
</dbReference>